<keyword evidence="8" id="KW-0506">mRNA capping</keyword>
<accession>A0A084G8Q8</accession>
<feature type="compositionally biased region" description="Low complexity" evidence="9">
    <location>
        <begin position="89"/>
        <end position="101"/>
    </location>
</feature>
<gene>
    <name evidence="11" type="ORF">SAPIO_CDS4343</name>
</gene>
<evidence type="ECO:0000256" key="1">
    <source>
        <dbReference type="ARBA" id="ARBA00001946"/>
    </source>
</evidence>
<evidence type="ECO:0000256" key="4">
    <source>
        <dbReference type="ARBA" id="ARBA00022664"/>
    </source>
</evidence>
<dbReference type="InterPro" id="IPR040343">
    <property type="entry name" value="Cet1/Ctl1"/>
</dbReference>
<feature type="compositionally biased region" description="Pro residues" evidence="9">
    <location>
        <begin position="360"/>
        <end position="372"/>
    </location>
</feature>
<comment type="subcellular location">
    <subcellularLocation>
        <location evidence="2 8">Nucleus</location>
    </subcellularLocation>
</comment>
<feature type="region of interest" description="Disordered" evidence="9">
    <location>
        <begin position="1"/>
        <end position="556"/>
    </location>
</feature>
<dbReference type="GeneID" id="27723415"/>
<evidence type="ECO:0000256" key="6">
    <source>
        <dbReference type="ARBA" id="ARBA00023242"/>
    </source>
</evidence>
<dbReference type="PANTHER" id="PTHR28118">
    <property type="entry name" value="POLYNUCLEOTIDE 5'-TRIPHOSPHATASE-RELATED"/>
    <property type="match status" value="1"/>
</dbReference>
<evidence type="ECO:0000313" key="11">
    <source>
        <dbReference type="EMBL" id="KEZ43720.1"/>
    </source>
</evidence>
<comment type="subunit">
    <text evidence="8">Heterodimer. The mRNA-capping enzyme is composed of two separate chains alpha and beta, respectively a mRNA guanylyltransferase and an mRNA 5'-triphosphate monophosphatase.</text>
</comment>
<evidence type="ECO:0000256" key="7">
    <source>
        <dbReference type="ARBA" id="ARBA00047740"/>
    </source>
</evidence>
<evidence type="ECO:0000256" key="8">
    <source>
        <dbReference type="RuleBase" id="RU367053"/>
    </source>
</evidence>
<dbReference type="RefSeq" id="XP_016643519.1">
    <property type="nucleotide sequence ID" value="XM_016786917.1"/>
</dbReference>
<feature type="compositionally biased region" description="Pro residues" evidence="9">
    <location>
        <begin position="521"/>
        <end position="530"/>
    </location>
</feature>
<proteinExistence type="inferred from homology"/>
<dbReference type="InterPro" id="IPR033469">
    <property type="entry name" value="CYTH-like_dom_sf"/>
</dbReference>
<comment type="catalytic activity">
    <reaction evidence="7">
        <text>a 5'-end triphospho-ribonucleoside in mRNA + H2O = a 5'-end diphospho-ribonucleoside in mRNA + phosphate + H(+)</text>
        <dbReference type="Rhea" id="RHEA:67004"/>
        <dbReference type="Rhea" id="RHEA-COMP:17164"/>
        <dbReference type="Rhea" id="RHEA-COMP:17165"/>
        <dbReference type="ChEBI" id="CHEBI:15377"/>
        <dbReference type="ChEBI" id="CHEBI:15378"/>
        <dbReference type="ChEBI" id="CHEBI:43474"/>
        <dbReference type="ChEBI" id="CHEBI:167616"/>
        <dbReference type="ChEBI" id="CHEBI:167618"/>
        <dbReference type="EC" id="3.6.1.74"/>
    </reaction>
    <physiologicalReaction direction="left-to-right" evidence="7">
        <dbReference type="Rhea" id="RHEA:67005"/>
    </physiologicalReaction>
</comment>
<dbReference type="KEGG" id="sapo:SAPIO_CDS4343"/>
<dbReference type="Pfam" id="PF02940">
    <property type="entry name" value="mRNA_triPase"/>
    <property type="match status" value="1"/>
</dbReference>
<dbReference type="AlphaFoldDB" id="A0A084G8Q8"/>
<dbReference type="InterPro" id="IPR004206">
    <property type="entry name" value="mRNA_triPase_Cet1"/>
</dbReference>
<feature type="compositionally biased region" description="Pro residues" evidence="9">
    <location>
        <begin position="296"/>
        <end position="308"/>
    </location>
</feature>
<keyword evidence="6 8" id="KW-0539">Nucleus</keyword>
<feature type="compositionally biased region" description="Low complexity" evidence="9">
    <location>
        <begin position="443"/>
        <end position="458"/>
    </location>
</feature>
<comment type="function">
    <text evidence="8">First step of mRNA capping. Converts the 5'-triphosphate end of a nascent mRNA chain into a diphosphate end.</text>
</comment>
<feature type="region of interest" description="Disordered" evidence="9">
    <location>
        <begin position="575"/>
        <end position="634"/>
    </location>
</feature>
<dbReference type="GO" id="GO:0004651">
    <property type="term" value="F:polynucleotide 5'-phosphatase activity"/>
    <property type="evidence" value="ECO:0007669"/>
    <property type="project" value="UniProtKB-UniRule"/>
</dbReference>
<feature type="compositionally biased region" description="Gly residues" evidence="9">
    <location>
        <begin position="201"/>
        <end position="210"/>
    </location>
</feature>
<dbReference type="EMBL" id="JOWA01000091">
    <property type="protein sequence ID" value="KEZ43720.1"/>
    <property type="molecule type" value="Genomic_DNA"/>
</dbReference>
<feature type="compositionally biased region" description="Polar residues" evidence="9">
    <location>
        <begin position="235"/>
        <end position="256"/>
    </location>
</feature>
<keyword evidence="12" id="KW-1185">Reference proteome</keyword>
<feature type="compositionally biased region" description="Pro residues" evidence="9">
    <location>
        <begin position="102"/>
        <end position="113"/>
    </location>
</feature>
<dbReference type="HOGENOM" id="CLU_015678_0_0_1"/>
<feature type="compositionally biased region" description="Polar residues" evidence="9">
    <location>
        <begin position="213"/>
        <end position="227"/>
    </location>
</feature>
<dbReference type="EC" id="3.6.1.74" evidence="8"/>
<keyword evidence="4 8" id="KW-0507">mRNA processing</keyword>
<name>A0A084G8Q8_PSEDA</name>
<dbReference type="GO" id="GO:0140818">
    <property type="term" value="F:mRNA 5'-triphosphate monophosphatase activity"/>
    <property type="evidence" value="ECO:0007669"/>
    <property type="project" value="UniProtKB-EC"/>
</dbReference>
<sequence length="953" mass="104123">MDLRGILNTSDSGDRPNAAASTPKQQPPQRPPQAQLQQQPPHPPPPQYQQIAQPPSTPSQQKPHFQYDYPHPHQSPAKHPDYPHPPQRQQSMPYPAQSPYQSPAPYPPRPGPPQGLQEQGYPAVQSPVSTPMAAPPNAYNRASSTPLAAGPPPPGAGGSYFPGQHTPTEMRSPIQQHQYPPNAYPPRDGPYQPGGPATAGVPGGPHGPGGPYRQQQSPVLQTPSTPGAPSAYPHQRSQSTHSLTNMSTPTSSQSQHAPYGASFHQQPPPPPQQPQQRSPVATNRPPISFNRQQSQPPVPSGPPIPPPSRQSSDISPIFGHPTSPHLRRLSSAGPGIQQQQQHAHPPPPPQQLPQQRHQPQPQPHGSPLPLPTSIPAGAGVANRIPSAHTSPIQQASELRRTSQTTSDRGRSISVSPKTHVHKLPNNSTHPHGITPSPAADIHNNAASSQRQAAVVAPARTDRAMTPAKRKMDDRDTDDDSDRRDVRQRQGSIVNGKAAPITPRQQQPPLPRANSTMAAAPAPTPGPPPRRPSLSPELEKKKRKPKPKIYTEPPIWAQSARNPSIKLKRANFEFPKKRHLANASTSSVNGRAASFRPERKSRNTSPEVTRPQGGQQQPAPPPPQAAGGPTPAAIDPNAEITAILGPWEPTIANVKPLDELNKAVADFLFLNVINSPDAVEIARLGIAFEIEAKLGTVIDKDTNDRVAYPVGSECLLRDRGQFAFRSSMTEAQHKGLNEYLNRMVIETDPRNPNPTSPVPRVQVHYKHRREEDRYFELPPQLRDTLPPCVRNLMRPRHVPKARVTYDQRSRQVLAKIVKVRVADLSIHMPNSPLDCRISVNLEMNWPGPIEELEQTGGGAGDRANMPPRQKDRLSYAQGSIQVDLTQVTTSMSGPGGAPRAGKEHELEIELNPSTLIDQGRRLMNHEPHKFPELIESFVDNIRLLSRKTNEFVAR</sequence>
<feature type="compositionally biased region" description="Low complexity" evidence="9">
    <location>
        <begin position="511"/>
        <end position="520"/>
    </location>
</feature>
<feature type="domain" description="mRNA triphosphatase Cet1-like" evidence="10">
    <location>
        <begin position="657"/>
        <end position="909"/>
    </location>
</feature>
<organism evidence="11 12">
    <name type="scientific">Pseudallescheria apiosperma</name>
    <name type="common">Scedosporium apiospermum</name>
    <dbReference type="NCBI Taxonomy" id="563466"/>
    <lineage>
        <taxon>Eukaryota</taxon>
        <taxon>Fungi</taxon>
        <taxon>Dikarya</taxon>
        <taxon>Ascomycota</taxon>
        <taxon>Pezizomycotina</taxon>
        <taxon>Sordariomycetes</taxon>
        <taxon>Hypocreomycetidae</taxon>
        <taxon>Microascales</taxon>
        <taxon>Microascaceae</taxon>
        <taxon>Scedosporium</taxon>
    </lineage>
</organism>
<dbReference type="CDD" id="cd07470">
    <property type="entry name" value="CYTH-like_mRNA_RTPase"/>
    <property type="match status" value="1"/>
</dbReference>
<dbReference type="InterPro" id="IPR037009">
    <property type="entry name" value="mRNA_triPase_Cet1_sf"/>
</dbReference>
<comment type="cofactor">
    <cofactor evidence="1 8">
        <name>Mg(2+)</name>
        <dbReference type="ChEBI" id="CHEBI:18420"/>
    </cofactor>
</comment>
<comment type="caution">
    <text evidence="11">The sequence shown here is derived from an EMBL/GenBank/DDBJ whole genome shotgun (WGS) entry which is preliminary data.</text>
</comment>
<feature type="compositionally biased region" description="Polar residues" evidence="9">
    <location>
        <begin position="387"/>
        <end position="416"/>
    </location>
</feature>
<evidence type="ECO:0000256" key="2">
    <source>
        <dbReference type="ARBA" id="ARBA00004123"/>
    </source>
</evidence>
<evidence type="ECO:0000259" key="10">
    <source>
        <dbReference type="Pfam" id="PF02940"/>
    </source>
</evidence>
<dbReference type="Gene3D" id="3.20.100.10">
    <property type="entry name" value="mRNA triphosphatase Cet1-like"/>
    <property type="match status" value="1"/>
</dbReference>
<dbReference type="GO" id="GO:0031533">
    <property type="term" value="C:mRNA capping enzyme complex"/>
    <property type="evidence" value="ECO:0007669"/>
    <property type="project" value="UniProtKB-UniRule"/>
</dbReference>
<evidence type="ECO:0000313" key="12">
    <source>
        <dbReference type="Proteomes" id="UP000028545"/>
    </source>
</evidence>
<evidence type="ECO:0000256" key="9">
    <source>
        <dbReference type="SAM" id="MobiDB-lite"/>
    </source>
</evidence>
<keyword evidence="5 8" id="KW-0378">Hydrolase</keyword>
<dbReference type="PANTHER" id="PTHR28118:SF1">
    <property type="entry name" value="POLYNUCLEOTIDE 5'-TRIPHOSPHATASE CTL1-RELATED"/>
    <property type="match status" value="1"/>
</dbReference>
<protein>
    <recommendedName>
        <fullName evidence="8">mRNA-capping enzyme subunit beta</fullName>
        <ecNumber evidence="8">3.6.1.74</ecNumber>
    </recommendedName>
    <alternativeName>
        <fullName evidence="8">mRNA 5'-phosphatase</fullName>
    </alternativeName>
    <alternativeName>
        <fullName evidence="8">mRNA 5'-triphosphate monophosphatase</fullName>
    </alternativeName>
</protein>
<dbReference type="OMA" id="YFAQQRS"/>
<dbReference type="OrthoDB" id="272147at2759"/>
<evidence type="ECO:0000256" key="5">
    <source>
        <dbReference type="ARBA" id="ARBA00022801"/>
    </source>
</evidence>
<dbReference type="GO" id="GO:0006370">
    <property type="term" value="P:7-methylguanosine mRNA capping"/>
    <property type="evidence" value="ECO:0007669"/>
    <property type="project" value="UniProtKB-UniRule"/>
</dbReference>
<dbReference type="SUPFAM" id="SSF55154">
    <property type="entry name" value="CYTH-like phosphatases"/>
    <property type="match status" value="1"/>
</dbReference>
<evidence type="ECO:0000256" key="3">
    <source>
        <dbReference type="ARBA" id="ARBA00006345"/>
    </source>
</evidence>
<dbReference type="Proteomes" id="UP000028545">
    <property type="component" value="Unassembled WGS sequence"/>
</dbReference>
<comment type="similarity">
    <text evidence="3 8">Belongs to the fungal TPase family.</text>
</comment>
<feature type="compositionally biased region" description="Polar residues" evidence="9">
    <location>
        <begin position="165"/>
        <end position="179"/>
    </location>
</feature>
<dbReference type="VEuPathDB" id="FungiDB:SAPIO_CDS4343"/>
<reference evidence="11 12" key="1">
    <citation type="journal article" date="2014" name="Genome Announc.">
        <title>Draft genome sequence of the pathogenic fungus Scedosporium apiospermum.</title>
        <authorList>
            <person name="Vandeputte P."/>
            <person name="Ghamrawi S."/>
            <person name="Rechenmann M."/>
            <person name="Iltis A."/>
            <person name="Giraud S."/>
            <person name="Fleury M."/>
            <person name="Thornton C."/>
            <person name="Delhaes L."/>
            <person name="Meyer W."/>
            <person name="Papon N."/>
            <person name="Bouchara J.P."/>
        </authorList>
    </citation>
    <scope>NUCLEOTIDE SEQUENCE [LARGE SCALE GENOMIC DNA]</scope>
    <source>
        <strain evidence="11 12">IHEM 14462</strain>
    </source>
</reference>